<comment type="caution">
    <text evidence="3">The sequence shown here is derived from an EMBL/GenBank/DDBJ whole genome shotgun (WGS) entry which is preliminary data.</text>
</comment>
<feature type="signal peptide" evidence="2">
    <location>
        <begin position="1"/>
        <end position="19"/>
    </location>
</feature>
<accession>A0A9P8QHV5</accession>
<feature type="compositionally biased region" description="Gly residues" evidence="1">
    <location>
        <begin position="287"/>
        <end position="297"/>
    </location>
</feature>
<feature type="compositionally biased region" description="Polar residues" evidence="1">
    <location>
        <begin position="385"/>
        <end position="412"/>
    </location>
</feature>
<name>A0A9P8QHV5_9HYPO</name>
<proteinExistence type="predicted"/>
<gene>
    <name evidence="3" type="ORF">Trco_004758</name>
</gene>
<dbReference type="PANTHER" id="PTHR34587:SF2">
    <property type="entry name" value="G-PROTEIN COUPLED RECEPTORS FAMILY 1 PROFILE DOMAIN-CONTAINING PROTEIN"/>
    <property type="match status" value="1"/>
</dbReference>
<dbReference type="AlphaFoldDB" id="A0A9P8QHV5"/>
<dbReference type="PANTHER" id="PTHR34587">
    <property type="entry name" value="VWFA DOMAIN-CONTAINING PROTEIN"/>
    <property type="match status" value="1"/>
</dbReference>
<protein>
    <recommendedName>
        <fullName evidence="5">Ribosomal protein s17</fullName>
    </recommendedName>
</protein>
<evidence type="ECO:0000256" key="1">
    <source>
        <dbReference type="SAM" id="MobiDB-lite"/>
    </source>
</evidence>
<feature type="region of interest" description="Disordered" evidence="1">
    <location>
        <begin position="261"/>
        <end position="433"/>
    </location>
</feature>
<feature type="region of interest" description="Disordered" evidence="1">
    <location>
        <begin position="27"/>
        <end position="81"/>
    </location>
</feature>
<evidence type="ECO:0000256" key="2">
    <source>
        <dbReference type="SAM" id="SignalP"/>
    </source>
</evidence>
<dbReference type="Proteomes" id="UP000827724">
    <property type="component" value="Unassembled WGS sequence"/>
</dbReference>
<dbReference type="InterPro" id="IPR053216">
    <property type="entry name" value="Appressorial_penetr-assoc"/>
</dbReference>
<organism evidence="3 4">
    <name type="scientific">Trichoderma cornu-damae</name>
    <dbReference type="NCBI Taxonomy" id="654480"/>
    <lineage>
        <taxon>Eukaryota</taxon>
        <taxon>Fungi</taxon>
        <taxon>Dikarya</taxon>
        <taxon>Ascomycota</taxon>
        <taxon>Pezizomycotina</taxon>
        <taxon>Sordariomycetes</taxon>
        <taxon>Hypocreomycetidae</taxon>
        <taxon>Hypocreales</taxon>
        <taxon>Hypocreaceae</taxon>
        <taxon>Trichoderma</taxon>
    </lineage>
</organism>
<dbReference type="OrthoDB" id="2336871at2759"/>
<keyword evidence="2" id="KW-0732">Signal</keyword>
<feature type="compositionally biased region" description="Low complexity" evidence="1">
    <location>
        <begin position="265"/>
        <end position="286"/>
    </location>
</feature>
<reference evidence="3" key="1">
    <citation type="submission" date="2021-08" db="EMBL/GenBank/DDBJ databases">
        <title>Chromosome-Level Trichoderma cornu-damae using Hi-C Data.</title>
        <authorList>
            <person name="Kim C.S."/>
        </authorList>
    </citation>
    <scope>NUCLEOTIDE SEQUENCE</scope>
    <source>
        <strain evidence="3">KA19-0412C</strain>
    </source>
</reference>
<feature type="compositionally biased region" description="Low complexity" evidence="1">
    <location>
        <begin position="298"/>
        <end position="361"/>
    </location>
</feature>
<sequence>MQLKAVVTGLVSLSVLADAASVERRSPFGRTLGRRQDNARNRGGNQGGNGGGLALNSNLVQTGSQQDGNNPGADGQSASTTVDSDNANFINFCQGKTLTNGQQVRTGSCNGIVMGNIPSVENMVSAVFVNPQDGDTLPSDTTFNIQVQTVNFAPGTFTNATSTYYSAPQDLDGNGNIIGHTHVTVQSTGNSLNPTQPLDPKLFVFFKGINDAGNGQGLLSATVTGGLPAGNYRLCSMSSAANHQPVLMPVAQRGAQDDCVRFTVGDSGNSGNSGNNGSNDSNNGNAGNAGNGNGNAGNTGNNNGNAGNAGNNGNNGNNGNTNNAGNNNGNTGNNGNTNNAGTGTGNTNNAQDGQTSQDGQDGQTGNGQNGQDGQNSGQGSGTNDTPTGSDQTGPANNGTTTDDQNGQNDQTEQGGSTQGSGRRGGKGKKATQSAAAAAASTGVSAAATTAPAVSNNASTGGKGGASHAAALGGIAAPPVSSSGNKDRPFEVQGNTFTTKSAANQRACDVQNNLCANAVNSQRLSGVSVSDCNNQIATCVSDLASS</sequence>
<dbReference type="EMBL" id="JAIWOZ010000004">
    <property type="protein sequence ID" value="KAH6605605.1"/>
    <property type="molecule type" value="Genomic_DNA"/>
</dbReference>
<keyword evidence="4" id="KW-1185">Reference proteome</keyword>
<evidence type="ECO:0008006" key="5">
    <source>
        <dbReference type="Google" id="ProtNLM"/>
    </source>
</evidence>
<feature type="compositionally biased region" description="Gly residues" evidence="1">
    <location>
        <begin position="44"/>
        <end position="53"/>
    </location>
</feature>
<feature type="chain" id="PRO_5040199227" description="Ribosomal protein s17" evidence="2">
    <location>
        <begin position="20"/>
        <end position="545"/>
    </location>
</feature>
<feature type="compositionally biased region" description="Gly residues" evidence="1">
    <location>
        <begin position="362"/>
        <end position="380"/>
    </location>
</feature>
<evidence type="ECO:0000313" key="4">
    <source>
        <dbReference type="Proteomes" id="UP000827724"/>
    </source>
</evidence>
<feature type="compositionally biased region" description="Polar residues" evidence="1">
    <location>
        <begin position="57"/>
        <end position="69"/>
    </location>
</feature>
<evidence type="ECO:0000313" key="3">
    <source>
        <dbReference type="EMBL" id="KAH6605605.1"/>
    </source>
</evidence>